<dbReference type="Gene3D" id="1.10.287.1080">
    <property type="entry name" value="MazG-like"/>
    <property type="match status" value="1"/>
</dbReference>
<dbReference type="Pfam" id="PF01503">
    <property type="entry name" value="PRA-PH"/>
    <property type="match status" value="1"/>
</dbReference>
<dbReference type="InterPro" id="IPR038735">
    <property type="entry name" value="MSMEG_1276-like_NTP-PPase_dom"/>
</dbReference>
<proteinExistence type="predicted"/>
<organism evidence="1 2">
    <name type="scientific">Lysinibacillus irui</name>
    <dbReference type="NCBI Taxonomy" id="2998077"/>
    <lineage>
        <taxon>Bacteria</taxon>
        <taxon>Bacillati</taxon>
        <taxon>Bacillota</taxon>
        <taxon>Bacilli</taxon>
        <taxon>Bacillales</taxon>
        <taxon>Bacillaceae</taxon>
        <taxon>Lysinibacillus</taxon>
    </lineage>
</organism>
<evidence type="ECO:0000313" key="1">
    <source>
        <dbReference type="EMBL" id="WDV05403.1"/>
    </source>
</evidence>
<dbReference type="AlphaFoldDB" id="A0AAJ5RLE3"/>
<dbReference type="Proteomes" id="UP001219585">
    <property type="component" value="Chromosome"/>
</dbReference>
<dbReference type="SUPFAM" id="SSF101386">
    <property type="entry name" value="all-alpha NTP pyrophosphatases"/>
    <property type="match status" value="1"/>
</dbReference>
<protein>
    <submittedName>
        <fullName evidence="1">Nucleoside triphosphate pyrophosphohydrolase</fullName>
    </submittedName>
</protein>
<dbReference type="InterPro" id="IPR021130">
    <property type="entry name" value="PRib-ATP_PPHydrolase-like"/>
</dbReference>
<dbReference type="EMBL" id="CP113527">
    <property type="protein sequence ID" value="WDV05403.1"/>
    <property type="molecule type" value="Genomic_DNA"/>
</dbReference>
<accession>A0AAJ5RLE3</accession>
<reference evidence="1" key="1">
    <citation type="submission" date="2022-11" db="EMBL/GenBank/DDBJ databases">
        <title>Lysinibacillus irui.</title>
        <authorList>
            <person name="Akintayo S.O."/>
        </authorList>
    </citation>
    <scope>NUCLEOTIDE SEQUENCE</scope>
    <source>
        <strain evidence="1">IRB4-01</strain>
    </source>
</reference>
<gene>
    <name evidence="1" type="ORF">OU989_13905</name>
</gene>
<name>A0AAJ5RLE3_9BACI</name>
<evidence type="ECO:0000313" key="2">
    <source>
        <dbReference type="Proteomes" id="UP001219585"/>
    </source>
</evidence>
<dbReference type="RefSeq" id="WP_274793630.1">
    <property type="nucleotide sequence ID" value="NZ_CP113527.1"/>
</dbReference>
<dbReference type="KEGG" id="liu:OU989_13905"/>
<sequence length="112" mass="13022">MPVYNKLVRDKILEMIEEKGLSYYARTLESEEFIKAIKTKMIEEATEFHEAKNSQESVEELTDLLELIHTAIRVLGVSFEELEAMREQKKKIRGGFEKRIFLLDVEDPSGSL</sequence>
<dbReference type="CDD" id="cd11532">
    <property type="entry name" value="NTP-PPase_COG4997"/>
    <property type="match status" value="1"/>
</dbReference>